<accession>A0A4R5AZ48</accession>
<gene>
    <name evidence="2" type="ORF">E1298_30800</name>
</gene>
<comment type="caution">
    <text evidence="2">The sequence shown here is derived from an EMBL/GenBank/DDBJ whole genome shotgun (WGS) entry which is preliminary data.</text>
</comment>
<dbReference type="Gene3D" id="3.30.1310.10">
    <property type="entry name" value="Nucleoid-associated protein YbaB-like domain"/>
    <property type="match status" value="1"/>
</dbReference>
<sequence length="218" mass="22872">MGCIVSSACRPAPGSRLDGGEGAVKPTPKSLRELLNSDIQDAPLTPAEVRRRLGSSAGRRQAEQQTRPVGPPSESGQCDEPSAEPAPTMAKIIEPSGVGGGTEGGPAEDDDSPSLDEVATRLAARALEFAECEARLARETISAEALNGRLRVVVTGNGRPVSLHVDREALHGSEGRLLGKHISDLIMTARQQADVRRDELEAGLSSPATEDPMQEGRA</sequence>
<keyword evidence="2" id="KW-0238">DNA-binding</keyword>
<dbReference type="Pfam" id="PF02575">
    <property type="entry name" value="YbaB_DNA_bd"/>
    <property type="match status" value="1"/>
</dbReference>
<dbReference type="InterPro" id="IPR004401">
    <property type="entry name" value="YbaB/EbfC"/>
</dbReference>
<evidence type="ECO:0000256" key="1">
    <source>
        <dbReference type="SAM" id="MobiDB-lite"/>
    </source>
</evidence>
<keyword evidence="3" id="KW-1185">Reference proteome</keyword>
<dbReference type="AlphaFoldDB" id="A0A4R5AZ48"/>
<evidence type="ECO:0000313" key="2">
    <source>
        <dbReference type="EMBL" id="TDD76534.1"/>
    </source>
</evidence>
<dbReference type="Proteomes" id="UP000294513">
    <property type="component" value="Unassembled WGS sequence"/>
</dbReference>
<feature type="region of interest" description="Disordered" evidence="1">
    <location>
        <begin position="1"/>
        <end position="114"/>
    </location>
</feature>
<name>A0A4R5AZ48_9ACTN</name>
<dbReference type="SUPFAM" id="SSF82607">
    <property type="entry name" value="YbaB-like"/>
    <property type="match status" value="1"/>
</dbReference>
<organism evidence="2 3">
    <name type="scientific">Actinomadura rubrisoli</name>
    <dbReference type="NCBI Taxonomy" id="2530368"/>
    <lineage>
        <taxon>Bacteria</taxon>
        <taxon>Bacillati</taxon>
        <taxon>Actinomycetota</taxon>
        <taxon>Actinomycetes</taxon>
        <taxon>Streptosporangiales</taxon>
        <taxon>Thermomonosporaceae</taxon>
        <taxon>Actinomadura</taxon>
    </lineage>
</organism>
<evidence type="ECO:0000313" key="3">
    <source>
        <dbReference type="Proteomes" id="UP000294513"/>
    </source>
</evidence>
<dbReference type="GO" id="GO:0003677">
    <property type="term" value="F:DNA binding"/>
    <property type="evidence" value="ECO:0007669"/>
    <property type="project" value="UniProtKB-KW"/>
</dbReference>
<dbReference type="InterPro" id="IPR036894">
    <property type="entry name" value="YbaB-like_sf"/>
</dbReference>
<protein>
    <submittedName>
        <fullName evidence="2">YbaB/EbfC family DNA-binding protein</fullName>
    </submittedName>
</protein>
<proteinExistence type="predicted"/>
<reference evidence="2 3" key="1">
    <citation type="submission" date="2019-03" db="EMBL/GenBank/DDBJ databases">
        <title>Draft genome sequences of novel Actinobacteria.</title>
        <authorList>
            <person name="Sahin N."/>
            <person name="Ay H."/>
            <person name="Saygin H."/>
        </authorList>
    </citation>
    <scope>NUCLEOTIDE SEQUENCE [LARGE SCALE GENOMIC DNA]</scope>
    <source>
        <strain evidence="2 3">H3C3</strain>
    </source>
</reference>
<dbReference type="EMBL" id="SMKU01000212">
    <property type="protein sequence ID" value="TDD76534.1"/>
    <property type="molecule type" value="Genomic_DNA"/>
</dbReference>
<feature type="region of interest" description="Disordered" evidence="1">
    <location>
        <begin position="192"/>
        <end position="218"/>
    </location>
</feature>